<sequence>MKVTETAPIRAQIDKNKRFLEKPQLFNHAAKIDDRLYYNVQYWKWGKSEASGYLILRPDGDVVPREEAVPVLRLFMLHNVAAHELNKELAPAKDKPVWMYTEKRDYLQALQPHYEEQMGETIRGDMKSLIDVCQYVIETRDQLHSLYDKGIESLNHVLGVGYVTPEDKKDLDYLFHEANYKLYVGLRSQAEIRESVDRLAAFLQKVEVPLPSELKTKRQKLLDLLDSYREKKLRATNDDSIKGFEAVASGQPVPFSSKQQLVDAFEKKQEFHFQTKIVPIIRNT</sequence>
<comment type="caution">
    <text evidence="1">The sequence shown here is derived from an EMBL/GenBank/DDBJ whole genome shotgun (WGS) entry which is preliminary data.</text>
</comment>
<dbReference type="EMBL" id="RHHU01000024">
    <property type="protein sequence ID" value="RNB78706.1"/>
    <property type="molecule type" value="Genomic_DNA"/>
</dbReference>
<keyword evidence="2" id="KW-1185">Reference proteome</keyword>
<dbReference type="AlphaFoldDB" id="A0A3M8CSD1"/>
<accession>A0A3M8CSD1</accession>
<name>A0A3M8CSD1_9BACL</name>
<organism evidence="1 2">
    <name type="scientific">Brevibacillus nitrificans</name>
    <dbReference type="NCBI Taxonomy" id="651560"/>
    <lineage>
        <taxon>Bacteria</taxon>
        <taxon>Bacillati</taxon>
        <taxon>Bacillota</taxon>
        <taxon>Bacilli</taxon>
        <taxon>Bacillales</taxon>
        <taxon>Paenibacillaceae</taxon>
        <taxon>Brevibacillus</taxon>
    </lineage>
</organism>
<proteinExistence type="predicted"/>
<evidence type="ECO:0000313" key="2">
    <source>
        <dbReference type="Proteomes" id="UP000269573"/>
    </source>
</evidence>
<dbReference type="Proteomes" id="UP000269573">
    <property type="component" value="Unassembled WGS sequence"/>
</dbReference>
<reference evidence="1 2" key="1">
    <citation type="submission" date="2018-10" db="EMBL/GenBank/DDBJ databases">
        <title>Phylogenomics of Brevibacillus.</title>
        <authorList>
            <person name="Dunlap C."/>
        </authorList>
    </citation>
    <scope>NUCLEOTIDE SEQUENCE [LARGE SCALE GENOMIC DNA]</scope>
    <source>
        <strain evidence="1 2">JCM 15774</strain>
    </source>
</reference>
<evidence type="ECO:0000313" key="1">
    <source>
        <dbReference type="EMBL" id="RNB78706.1"/>
    </source>
</evidence>
<dbReference type="RefSeq" id="WP_122926815.1">
    <property type="nucleotide sequence ID" value="NZ_RHHU01000024.1"/>
</dbReference>
<protein>
    <submittedName>
        <fullName evidence="1">Uncharacterized protein</fullName>
    </submittedName>
</protein>
<gene>
    <name evidence="1" type="ORF">EDM59_29120</name>
</gene>